<evidence type="ECO:0000313" key="1">
    <source>
        <dbReference type="EnsemblPlants" id="AVESA.00010b.r2.3AG0444660.1.CDS.1"/>
    </source>
</evidence>
<reference evidence="1" key="2">
    <citation type="submission" date="2025-09" db="UniProtKB">
        <authorList>
            <consortium name="EnsemblPlants"/>
        </authorList>
    </citation>
    <scope>IDENTIFICATION</scope>
</reference>
<organism evidence="1 2">
    <name type="scientific">Avena sativa</name>
    <name type="common">Oat</name>
    <dbReference type="NCBI Taxonomy" id="4498"/>
    <lineage>
        <taxon>Eukaryota</taxon>
        <taxon>Viridiplantae</taxon>
        <taxon>Streptophyta</taxon>
        <taxon>Embryophyta</taxon>
        <taxon>Tracheophyta</taxon>
        <taxon>Spermatophyta</taxon>
        <taxon>Magnoliopsida</taxon>
        <taxon>Liliopsida</taxon>
        <taxon>Poales</taxon>
        <taxon>Poaceae</taxon>
        <taxon>BOP clade</taxon>
        <taxon>Pooideae</taxon>
        <taxon>Poodae</taxon>
        <taxon>Poeae</taxon>
        <taxon>Poeae Chloroplast Group 1 (Aveneae type)</taxon>
        <taxon>Aveninae</taxon>
        <taxon>Avena</taxon>
    </lineage>
</organism>
<protein>
    <submittedName>
        <fullName evidence="1">Uncharacterized protein</fullName>
    </submittedName>
</protein>
<keyword evidence="2" id="KW-1185">Reference proteome</keyword>
<dbReference type="Proteomes" id="UP001732700">
    <property type="component" value="Chromosome 3A"/>
</dbReference>
<proteinExistence type="predicted"/>
<evidence type="ECO:0000313" key="2">
    <source>
        <dbReference type="Proteomes" id="UP001732700"/>
    </source>
</evidence>
<sequence length="510" mass="54321">MAIAAVSGQWTRLRTLGQGASGAVVSLAAHGASGELFAVKSVTAADAALLRREQAILAGLSSPDVVRCIGGDDDGGSYHLFLEFAPGGSLADEVARNGGRLEERAVRAYAADVLRGLAYVHGQSLVHGDVKARNVVIGADGRAKIADFGCARTIDSLRPIGGTPAFMAPEVARGEEQGPAADVWALGCTVIEMATGRAPWSDVDNVLAALHRIGYTDAVPEVPTWLSPEAKDFLALCFARDARDRCTAAELLEHPFVALQKGDAKSTWVSPKSTLDAAFWDESEESDEEDELEISESASERIKSLSCSVLASPDWESDEGWIDVLVGEQKDEARDSPATKEPAADVASRAPSKVSGPAAVPAEEIAVVGSLSSDQQLDEEPFGGADIVAAAADPSADRQYNNVCLNSDIDLFSFQIAVPCNDNEIDAMEKFRFPQTLQRRSDKSSSISTLLWTRSDKFVLLGTEFQCVFGEDSTYASNTSIQLQKISLNNNLLNRAVKNRRGTVTASLCL</sequence>
<reference evidence="1" key="1">
    <citation type="submission" date="2021-05" db="EMBL/GenBank/DDBJ databases">
        <authorList>
            <person name="Scholz U."/>
            <person name="Mascher M."/>
            <person name="Fiebig A."/>
        </authorList>
    </citation>
    <scope>NUCLEOTIDE SEQUENCE [LARGE SCALE GENOMIC DNA]</scope>
</reference>
<dbReference type="EnsemblPlants" id="AVESA.00010b.r2.3AG0444660.1">
    <property type="protein sequence ID" value="AVESA.00010b.r2.3AG0444660.1.CDS.1"/>
    <property type="gene ID" value="AVESA.00010b.r2.3AG0444660"/>
</dbReference>
<accession>A0ACD5VKJ6</accession>
<name>A0ACD5VKJ6_AVESA</name>